<reference evidence="6" key="1">
    <citation type="journal article" date="2021" name="Int. J. Syst. Evol. Microbiol.">
        <title>Actinocatenispora comari sp. nov., an endophytic actinomycete isolated from aerial parts of Comarum salesowianum.</title>
        <authorList>
            <person name="Oyunbileg N."/>
            <person name="Iizaka Y."/>
            <person name="Hamada M."/>
            <person name="Davaapurev B.O."/>
            <person name="Fukumoto A."/>
            <person name="Tsetseg B."/>
            <person name="Kato F."/>
            <person name="Tamura T."/>
            <person name="Batkhuu J."/>
            <person name="Anzai Y."/>
        </authorList>
    </citation>
    <scope>NUCLEOTIDE SEQUENCE [LARGE SCALE GENOMIC DNA]</scope>
    <source>
        <strain evidence="6">NUM-2625</strain>
    </source>
</reference>
<evidence type="ECO:0000256" key="2">
    <source>
        <dbReference type="ARBA" id="ARBA00022840"/>
    </source>
</evidence>
<organism evidence="5 6">
    <name type="scientific">Actinocatenispora comari</name>
    <dbReference type="NCBI Taxonomy" id="2807577"/>
    <lineage>
        <taxon>Bacteria</taxon>
        <taxon>Bacillati</taxon>
        <taxon>Actinomycetota</taxon>
        <taxon>Actinomycetes</taxon>
        <taxon>Micromonosporales</taxon>
        <taxon>Micromonosporaceae</taxon>
        <taxon>Actinocatenispora</taxon>
    </lineage>
</organism>
<evidence type="ECO:0000259" key="4">
    <source>
        <dbReference type="SMART" id="SM00534"/>
    </source>
</evidence>
<keyword evidence="2" id="KW-0067">ATP-binding</keyword>
<dbReference type="GO" id="GO:0006298">
    <property type="term" value="P:mismatch repair"/>
    <property type="evidence" value="ECO:0007669"/>
    <property type="project" value="InterPro"/>
</dbReference>
<evidence type="ECO:0000256" key="1">
    <source>
        <dbReference type="ARBA" id="ARBA00022741"/>
    </source>
</evidence>
<dbReference type="Proteomes" id="UP000614996">
    <property type="component" value="Unassembled WGS sequence"/>
</dbReference>
<name>A0A8J4AAA3_9ACTN</name>
<dbReference type="GO" id="GO:0030983">
    <property type="term" value="F:mismatched DNA binding"/>
    <property type="evidence" value="ECO:0007669"/>
    <property type="project" value="InterPro"/>
</dbReference>
<dbReference type="Gene3D" id="3.40.50.300">
    <property type="entry name" value="P-loop containing nucleotide triphosphate hydrolases"/>
    <property type="match status" value="1"/>
</dbReference>
<feature type="domain" description="DNA mismatch repair proteins mutS family" evidence="4">
    <location>
        <begin position="383"/>
        <end position="559"/>
    </location>
</feature>
<dbReference type="SMART" id="SM00534">
    <property type="entry name" value="MUTSac"/>
    <property type="match status" value="1"/>
</dbReference>
<comment type="caution">
    <text evidence="5">The sequence shown here is derived from an EMBL/GenBank/DDBJ whole genome shotgun (WGS) entry which is preliminary data.</text>
</comment>
<dbReference type="InterPro" id="IPR000432">
    <property type="entry name" value="DNA_mismatch_repair_MutS_C"/>
</dbReference>
<sequence length="564" mass="63226">MVGLAVNRGGFLANGPWSVDDLWAESEAPMTRATDQDEHVSSGRPAGLAVTADRSSVAVSVLFATPIEAPSAVSEPDFFTDLNLDQIVDSVLIGRDGYHLAPFFAIALHDRAEVEYRHEVFRDLQRREIIDAVRDFAHGMERMRECLEHAKKRYERLQQQAWFLYAICCYCDTVAAFDTALSTVDINSAGLDAVREHVRGYVASAAFTELRDEARAVQDGLDQVRYTMQIKGSHVAVLRYADQPDYSTEIAATFDKFARGEARNYLVRYRNDDDLNHVEAQVLDLVVRLYPAEFEALQRLCDHRQGYVETTVGRFDREIQFYLAYLDHMKTFTSVGLSFCFPEIAETDKAVHATDTFDLALADTLVRAKEPVVCNDFHLEDRERILVVSGPNQGGKTTLARTFGQLHHLASLGLPVPGRSARLLLPDRLFTHFERRENLADLRGKLADDLVRIREILTHATASSVVVLNEAFTSTTLEDSLFLGKRVLERLTELDVLGVYVTFVDELASLNDAIVSMVSTVEADNPAVRTYKVIRRPADGRSYAMAIADKYGLTYEQLKGRIGS</sequence>
<keyword evidence="1" id="KW-0547">Nucleotide-binding</keyword>
<evidence type="ECO:0000256" key="3">
    <source>
        <dbReference type="ARBA" id="ARBA00023125"/>
    </source>
</evidence>
<dbReference type="InterPro" id="IPR045076">
    <property type="entry name" value="MutS"/>
</dbReference>
<dbReference type="Pfam" id="PF00488">
    <property type="entry name" value="MutS_V"/>
    <property type="match status" value="1"/>
</dbReference>
<dbReference type="PANTHER" id="PTHR11361:SF34">
    <property type="entry name" value="DNA MISMATCH REPAIR PROTEIN MSH1, MITOCHONDRIAL"/>
    <property type="match status" value="1"/>
</dbReference>
<evidence type="ECO:0000313" key="5">
    <source>
        <dbReference type="EMBL" id="GIL25457.1"/>
    </source>
</evidence>
<dbReference type="EMBL" id="BOPO01000006">
    <property type="protein sequence ID" value="GIL25457.1"/>
    <property type="molecule type" value="Genomic_DNA"/>
</dbReference>
<keyword evidence="6" id="KW-1185">Reference proteome</keyword>
<dbReference type="PANTHER" id="PTHR11361">
    <property type="entry name" value="DNA MISMATCH REPAIR PROTEIN MUTS FAMILY MEMBER"/>
    <property type="match status" value="1"/>
</dbReference>
<dbReference type="GO" id="GO:0005829">
    <property type="term" value="C:cytosol"/>
    <property type="evidence" value="ECO:0007669"/>
    <property type="project" value="TreeGrafter"/>
</dbReference>
<keyword evidence="3" id="KW-0238">DNA-binding</keyword>
<accession>A0A8J4AAA3</accession>
<dbReference type="AlphaFoldDB" id="A0A8J4AAA3"/>
<dbReference type="InterPro" id="IPR027417">
    <property type="entry name" value="P-loop_NTPase"/>
</dbReference>
<proteinExistence type="predicted"/>
<dbReference type="GO" id="GO:0140664">
    <property type="term" value="F:ATP-dependent DNA damage sensor activity"/>
    <property type="evidence" value="ECO:0007669"/>
    <property type="project" value="InterPro"/>
</dbReference>
<evidence type="ECO:0000313" key="6">
    <source>
        <dbReference type="Proteomes" id="UP000614996"/>
    </source>
</evidence>
<gene>
    <name evidence="5" type="ORF">NUM_07120</name>
</gene>
<dbReference type="GO" id="GO:0005524">
    <property type="term" value="F:ATP binding"/>
    <property type="evidence" value="ECO:0007669"/>
    <property type="project" value="UniProtKB-KW"/>
</dbReference>
<protein>
    <submittedName>
        <fullName evidence="5">DNA mismatch repair protein MutS</fullName>
    </submittedName>
</protein>
<dbReference type="SUPFAM" id="SSF52540">
    <property type="entry name" value="P-loop containing nucleoside triphosphate hydrolases"/>
    <property type="match status" value="1"/>
</dbReference>